<protein>
    <submittedName>
        <fullName evidence="2">Uncharacterized protein</fullName>
    </submittedName>
</protein>
<organism evidence="2 3">
    <name type="scientific">Stephania japonica</name>
    <dbReference type="NCBI Taxonomy" id="461633"/>
    <lineage>
        <taxon>Eukaryota</taxon>
        <taxon>Viridiplantae</taxon>
        <taxon>Streptophyta</taxon>
        <taxon>Embryophyta</taxon>
        <taxon>Tracheophyta</taxon>
        <taxon>Spermatophyta</taxon>
        <taxon>Magnoliopsida</taxon>
        <taxon>Ranunculales</taxon>
        <taxon>Menispermaceae</taxon>
        <taxon>Menispermoideae</taxon>
        <taxon>Cissampelideae</taxon>
        <taxon>Stephania</taxon>
    </lineage>
</organism>
<evidence type="ECO:0000313" key="2">
    <source>
        <dbReference type="EMBL" id="KAK9154794.1"/>
    </source>
</evidence>
<comment type="caution">
    <text evidence="2">The sequence shown here is derived from an EMBL/GenBank/DDBJ whole genome shotgun (WGS) entry which is preliminary data.</text>
</comment>
<evidence type="ECO:0000256" key="1">
    <source>
        <dbReference type="SAM" id="MobiDB-lite"/>
    </source>
</evidence>
<proteinExistence type="predicted"/>
<sequence length="144" mass="15329">MTREYKRGRGCDGAPASRVTTGEGRLLVTKELGCERDGLVIFSSPSSSIPYFMFLEEKREGKDPKRGATSVAGEGCVGHRRGRRRSPAAVTISTVAVVGPRLSQSKIREERGGQKPPLRGPTPPPRSADSLVPGGRPAEASLTS</sequence>
<name>A0AAP0PUE0_9MAGN</name>
<reference evidence="2 3" key="1">
    <citation type="submission" date="2024-01" db="EMBL/GenBank/DDBJ databases">
        <title>Genome assemblies of Stephania.</title>
        <authorList>
            <person name="Yang L."/>
        </authorList>
    </citation>
    <scope>NUCLEOTIDE SEQUENCE [LARGE SCALE GENOMIC DNA]</scope>
    <source>
        <strain evidence="2">QJT</strain>
        <tissue evidence="2">Leaf</tissue>
    </source>
</reference>
<accession>A0AAP0PUE0</accession>
<dbReference type="EMBL" id="JBBNAE010000001">
    <property type="protein sequence ID" value="KAK9154794.1"/>
    <property type="molecule type" value="Genomic_DNA"/>
</dbReference>
<feature type="region of interest" description="Disordered" evidence="1">
    <location>
        <begin position="59"/>
        <end position="144"/>
    </location>
</feature>
<gene>
    <name evidence="2" type="ORF">Sjap_002274</name>
</gene>
<dbReference type="AlphaFoldDB" id="A0AAP0PUE0"/>
<dbReference type="Proteomes" id="UP001417504">
    <property type="component" value="Unassembled WGS sequence"/>
</dbReference>
<evidence type="ECO:0000313" key="3">
    <source>
        <dbReference type="Proteomes" id="UP001417504"/>
    </source>
</evidence>
<keyword evidence="3" id="KW-1185">Reference proteome</keyword>